<protein>
    <recommendedName>
        <fullName evidence="3">Type II toxin-antitoxin system RelE/ParE family toxin</fullName>
    </recommendedName>
</protein>
<keyword evidence="2" id="KW-1185">Reference proteome</keyword>
<evidence type="ECO:0000313" key="1">
    <source>
        <dbReference type="EMBL" id="OXM15184.1"/>
    </source>
</evidence>
<evidence type="ECO:0008006" key="3">
    <source>
        <dbReference type="Google" id="ProtNLM"/>
    </source>
</evidence>
<dbReference type="EMBL" id="NMUQ01000001">
    <property type="protein sequence ID" value="OXM15184.1"/>
    <property type="molecule type" value="Genomic_DNA"/>
</dbReference>
<gene>
    <name evidence="1" type="ORF">CGZ75_00060</name>
</gene>
<reference evidence="1 2" key="1">
    <citation type="submission" date="2017-07" db="EMBL/GenBank/DDBJ databases">
        <title>Paenibacillus herberti R33 genome sequencing and assembly.</title>
        <authorList>
            <person name="Su W."/>
        </authorList>
    </citation>
    <scope>NUCLEOTIDE SEQUENCE [LARGE SCALE GENOMIC DNA]</scope>
    <source>
        <strain evidence="1 2">R33</strain>
    </source>
</reference>
<dbReference type="AlphaFoldDB" id="A0A229NZJ4"/>
<dbReference type="Proteomes" id="UP000215145">
    <property type="component" value="Unassembled WGS sequence"/>
</dbReference>
<dbReference type="RefSeq" id="WP_089521977.1">
    <property type="nucleotide sequence ID" value="NZ_NMUQ01000001.1"/>
</dbReference>
<accession>A0A229NZJ4</accession>
<proteinExistence type="predicted"/>
<comment type="caution">
    <text evidence="1">The sequence shown here is derived from an EMBL/GenBank/DDBJ whole genome shotgun (WGS) entry which is preliminary data.</text>
</comment>
<name>A0A229NZJ4_9BACL</name>
<dbReference type="OrthoDB" id="2620644at2"/>
<organism evidence="1 2">
    <name type="scientific">Paenibacillus herberti</name>
    <dbReference type="NCBI Taxonomy" id="1619309"/>
    <lineage>
        <taxon>Bacteria</taxon>
        <taxon>Bacillati</taxon>
        <taxon>Bacillota</taxon>
        <taxon>Bacilli</taxon>
        <taxon>Bacillales</taxon>
        <taxon>Paenibacillaceae</taxon>
        <taxon>Paenibacillus</taxon>
    </lineage>
</organism>
<evidence type="ECO:0000313" key="2">
    <source>
        <dbReference type="Proteomes" id="UP000215145"/>
    </source>
</evidence>
<sequence>MIVQWTEAARRRFHQIKSDHYTQQETMEYKIKLIKRVEEKVVSMGMILPSREYRNTFYCIVDRYVVSYKVLDNGERYVITSFKHGAMKRNLQY</sequence>